<dbReference type="Pfam" id="PF06580">
    <property type="entry name" value="His_kinase"/>
    <property type="match status" value="1"/>
</dbReference>
<keyword evidence="11" id="KW-1133">Transmembrane helix</keyword>
<dbReference type="AlphaFoldDB" id="A0A0A3IM25"/>
<dbReference type="SMART" id="SM00387">
    <property type="entry name" value="HATPase_c"/>
    <property type="match status" value="2"/>
</dbReference>
<organism evidence="14 15">
    <name type="scientific">Ureibacillus sinduriensis BLB-1 = JCM 15800</name>
    <dbReference type="NCBI Taxonomy" id="1384057"/>
    <lineage>
        <taxon>Bacteria</taxon>
        <taxon>Bacillati</taxon>
        <taxon>Bacillota</taxon>
        <taxon>Bacilli</taxon>
        <taxon>Bacillales</taxon>
        <taxon>Caryophanaceae</taxon>
        <taxon>Ureibacillus</taxon>
    </lineage>
</organism>
<dbReference type="InterPro" id="IPR011006">
    <property type="entry name" value="CheY-like_superfamily"/>
</dbReference>
<evidence type="ECO:0000256" key="11">
    <source>
        <dbReference type="SAM" id="Phobius"/>
    </source>
</evidence>
<dbReference type="SUPFAM" id="SSF52172">
    <property type="entry name" value="CheY-like"/>
    <property type="match status" value="1"/>
</dbReference>
<feature type="transmembrane region" description="Helical" evidence="11">
    <location>
        <begin position="260"/>
        <end position="280"/>
    </location>
</feature>
<dbReference type="InterPro" id="IPR010559">
    <property type="entry name" value="Sig_transdc_His_kin_internal"/>
</dbReference>
<dbReference type="GO" id="GO:0005524">
    <property type="term" value="F:ATP binding"/>
    <property type="evidence" value="ECO:0007669"/>
    <property type="project" value="UniProtKB-KW"/>
</dbReference>
<keyword evidence="11" id="KW-0472">Membrane</keyword>
<dbReference type="PROSITE" id="PS50109">
    <property type="entry name" value="HIS_KIN"/>
    <property type="match status" value="1"/>
</dbReference>
<evidence type="ECO:0000256" key="1">
    <source>
        <dbReference type="ARBA" id="ARBA00000085"/>
    </source>
</evidence>
<feature type="transmembrane region" description="Helical" evidence="11">
    <location>
        <begin position="198"/>
        <end position="216"/>
    </location>
</feature>
<name>A0A0A3IM25_9BACL</name>
<dbReference type="InterPro" id="IPR004358">
    <property type="entry name" value="Sig_transdc_His_kin-like_C"/>
</dbReference>
<dbReference type="Proteomes" id="UP000030408">
    <property type="component" value="Unassembled WGS sequence"/>
</dbReference>
<dbReference type="Pfam" id="PF02518">
    <property type="entry name" value="HATPase_c"/>
    <property type="match status" value="2"/>
</dbReference>
<dbReference type="GO" id="GO:0000155">
    <property type="term" value="F:phosphorelay sensor kinase activity"/>
    <property type="evidence" value="ECO:0007669"/>
    <property type="project" value="InterPro"/>
</dbReference>
<feature type="modified residue" description="4-aspartylphosphate" evidence="10">
    <location>
        <position position="736"/>
    </location>
</feature>
<dbReference type="EC" id="2.7.13.3" evidence="3"/>
<evidence type="ECO:0000313" key="15">
    <source>
        <dbReference type="Proteomes" id="UP000030408"/>
    </source>
</evidence>
<keyword evidence="6" id="KW-0547">Nucleotide-binding</keyword>
<evidence type="ECO:0000256" key="10">
    <source>
        <dbReference type="PROSITE-ProRule" id="PRU00169"/>
    </source>
</evidence>
<evidence type="ECO:0000256" key="2">
    <source>
        <dbReference type="ARBA" id="ARBA00004651"/>
    </source>
</evidence>
<dbReference type="SUPFAM" id="SSF49785">
    <property type="entry name" value="Galactose-binding domain-like"/>
    <property type="match status" value="1"/>
</dbReference>
<dbReference type="InterPro" id="IPR001789">
    <property type="entry name" value="Sig_transdc_resp-reg_receiver"/>
</dbReference>
<feature type="transmembrane region" description="Helical" evidence="11">
    <location>
        <begin position="353"/>
        <end position="375"/>
    </location>
</feature>
<dbReference type="FunFam" id="3.30.565.10:FF:000006">
    <property type="entry name" value="Sensor histidine kinase WalK"/>
    <property type="match status" value="1"/>
</dbReference>
<keyword evidence="15" id="KW-1185">Reference proteome</keyword>
<protein>
    <recommendedName>
        <fullName evidence="3">histidine kinase</fullName>
        <ecNumber evidence="3">2.7.13.3</ecNumber>
    </recommendedName>
</protein>
<dbReference type="SMART" id="SM00448">
    <property type="entry name" value="REC"/>
    <property type="match status" value="1"/>
</dbReference>
<keyword evidence="4 10" id="KW-0597">Phosphoprotein</keyword>
<dbReference type="GO" id="GO:0005886">
    <property type="term" value="C:plasma membrane"/>
    <property type="evidence" value="ECO:0007669"/>
    <property type="project" value="UniProtKB-SubCell"/>
</dbReference>
<comment type="caution">
    <text evidence="14">The sequence shown here is derived from an EMBL/GenBank/DDBJ whole genome shotgun (WGS) entry which is preliminary data.</text>
</comment>
<feature type="transmembrane region" description="Helical" evidence="11">
    <location>
        <begin position="324"/>
        <end position="346"/>
    </location>
</feature>
<evidence type="ECO:0000259" key="13">
    <source>
        <dbReference type="PROSITE" id="PS50110"/>
    </source>
</evidence>
<dbReference type="InterPro" id="IPR011623">
    <property type="entry name" value="7TMR_DISM_rcpt_extracell_dom1"/>
</dbReference>
<dbReference type="Gene3D" id="1.10.287.130">
    <property type="match status" value="1"/>
</dbReference>
<dbReference type="PANTHER" id="PTHR43547:SF2">
    <property type="entry name" value="HYBRID SIGNAL TRANSDUCTION HISTIDINE KINASE C"/>
    <property type="match status" value="1"/>
</dbReference>
<dbReference type="InterPro" id="IPR036097">
    <property type="entry name" value="HisK_dim/P_sf"/>
</dbReference>
<reference evidence="14 15" key="1">
    <citation type="submission" date="2014-02" db="EMBL/GenBank/DDBJ databases">
        <title>Draft genome sequence of Lysinibacillus sinduriensis JCM 15800.</title>
        <authorList>
            <person name="Zhang F."/>
            <person name="Wang G."/>
            <person name="Zhang L."/>
        </authorList>
    </citation>
    <scope>NUCLEOTIDE SEQUENCE [LARGE SCALE GENOMIC DNA]</scope>
    <source>
        <strain evidence="14 15">JCM 15800</strain>
    </source>
</reference>
<dbReference type="InterPro" id="IPR036890">
    <property type="entry name" value="HATPase_C_sf"/>
</dbReference>
<dbReference type="Pfam" id="PF07695">
    <property type="entry name" value="7TMR-DISM_7TM"/>
    <property type="match status" value="1"/>
</dbReference>
<evidence type="ECO:0000259" key="12">
    <source>
        <dbReference type="PROSITE" id="PS50109"/>
    </source>
</evidence>
<dbReference type="SUPFAM" id="SSF47384">
    <property type="entry name" value="Homodimeric domain of signal transducing histidine kinase"/>
    <property type="match status" value="1"/>
</dbReference>
<evidence type="ECO:0000256" key="9">
    <source>
        <dbReference type="ARBA" id="ARBA00023012"/>
    </source>
</evidence>
<keyword evidence="7" id="KW-0418">Kinase</keyword>
<feature type="transmembrane region" description="Helical" evidence="11">
    <location>
        <begin position="287"/>
        <end position="304"/>
    </location>
</feature>
<accession>A0A0A3IM25</accession>
<dbReference type="PANTHER" id="PTHR43547">
    <property type="entry name" value="TWO-COMPONENT HISTIDINE KINASE"/>
    <property type="match status" value="1"/>
</dbReference>
<dbReference type="Gene3D" id="3.40.50.2300">
    <property type="match status" value="1"/>
</dbReference>
<evidence type="ECO:0000256" key="3">
    <source>
        <dbReference type="ARBA" id="ARBA00012438"/>
    </source>
</evidence>
<dbReference type="Pfam" id="PF00072">
    <property type="entry name" value="Response_reg"/>
    <property type="match status" value="1"/>
</dbReference>
<evidence type="ECO:0000256" key="4">
    <source>
        <dbReference type="ARBA" id="ARBA00022553"/>
    </source>
</evidence>
<feature type="domain" description="Response regulatory" evidence="13">
    <location>
        <begin position="687"/>
        <end position="803"/>
    </location>
</feature>
<keyword evidence="9" id="KW-0902">Two-component regulatory system</keyword>
<dbReference type="PRINTS" id="PR00344">
    <property type="entry name" value="BCTRLSENSOR"/>
</dbReference>
<gene>
    <name evidence="14" type="ORF">CD33_08615</name>
</gene>
<dbReference type="InterPro" id="IPR005467">
    <property type="entry name" value="His_kinase_dom"/>
</dbReference>
<evidence type="ECO:0000256" key="7">
    <source>
        <dbReference type="ARBA" id="ARBA00022777"/>
    </source>
</evidence>
<dbReference type="EMBL" id="JPVO01000048">
    <property type="protein sequence ID" value="KGR75897.1"/>
    <property type="molecule type" value="Genomic_DNA"/>
</dbReference>
<comment type="subcellular location">
    <subcellularLocation>
        <location evidence="2">Cell membrane</location>
        <topology evidence="2">Multi-pass membrane protein</topology>
    </subcellularLocation>
</comment>
<dbReference type="SUPFAM" id="SSF55874">
    <property type="entry name" value="ATPase domain of HSP90 chaperone/DNA topoisomerase II/histidine kinase"/>
    <property type="match status" value="2"/>
</dbReference>
<evidence type="ECO:0000256" key="6">
    <source>
        <dbReference type="ARBA" id="ARBA00022741"/>
    </source>
</evidence>
<dbReference type="CDD" id="cd00156">
    <property type="entry name" value="REC"/>
    <property type="match status" value="1"/>
</dbReference>
<dbReference type="PROSITE" id="PS50110">
    <property type="entry name" value="RESPONSE_REGULATORY"/>
    <property type="match status" value="1"/>
</dbReference>
<keyword evidence="11" id="KW-0812">Transmembrane</keyword>
<evidence type="ECO:0000313" key="14">
    <source>
        <dbReference type="EMBL" id="KGR75897.1"/>
    </source>
</evidence>
<dbReference type="STRING" id="1384057.CD33_08615"/>
<dbReference type="InterPro" id="IPR008979">
    <property type="entry name" value="Galactose-bd-like_sf"/>
</dbReference>
<proteinExistence type="predicted"/>
<feature type="domain" description="Histidine kinase" evidence="12">
    <location>
        <begin position="429"/>
        <end position="646"/>
    </location>
</feature>
<keyword evidence="5" id="KW-0808">Transferase</keyword>
<evidence type="ECO:0000256" key="5">
    <source>
        <dbReference type="ARBA" id="ARBA00022679"/>
    </source>
</evidence>
<comment type="catalytic activity">
    <reaction evidence="1">
        <text>ATP + protein L-histidine = ADP + protein N-phospho-L-histidine.</text>
        <dbReference type="EC" id="2.7.13.3"/>
    </reaction>
</comment>
<dbReference type="Gene3D" id="3.30.565.10">
    <property type="entry name" value="Histidine kinase-like ATPase, C-terminal domain"/>
    <property type="match status" value="2"/>
</dbReference>
<evidence type="ECO:0000256" key="8">
    <source>
        <dbReference type="ARBA" id="ARBA00022840"/>
    </source>
</evidence>
<keyword evidence="8" id="KW-0067">ATP-binding</keyword>
<dbReference type="Gene3D" id="2.60.120.260">
    <property type="entry name" value="Galactose-binding domain-like"/>
    <property type="match status" value="1"/>
</dbReference>
<dbReference type="InterPro" id="IPR003594">
    <property type="entry name" value="HATPase_dom"/>
</dbReference>
<dbReference type="eggNOG" id="COG2972">
    <property type="taxonomic scope" value="Bacteria"/>
</dbReference>
<sequence length="1009" mass="114370">MISVCMLAITITVFCLGLFPIDPSNMNVKKGVIDTTDGTSERTVKLNGQWEFYADELLTPSQIEKTASSPSLIQVPGSWENQVNSENDVEVGTYRVIVKVPKDEVYGIRINSIRHANKVFMNGVEVGGMGNPTTKLSDYSFMERKFNTFAKSSNGEVEIVIQVAHRYKSNGGIVRPIVFGGAEAIGNYTARATILDCAIIAGSFLVGLIFLLFTIIRRRAAADLYFALYCFAQGVSTATQNEKLLLNYAPEMGNRLLWQWQYLSLHLAVIFLTLFFYQIYKDSVKKYVMWTITGVVFIATYIYSIENPIVSWIYREFPPIVVQIIPVITIGSGLLLTLFIIVRAIIRDRQDAIILLVSVVAFICYAASLGLELLFEVDMKHWPKMAQLILMISIAYFISYRNEKANKQVNRLTQELLLQNEIKDELLVKISQEMNKPLYELLQSSKVLMDGNAGPLKTKQQEAVISMGAGVKKLRRIVDDFLHASKIKGHMQFAITPTSLHLLNELIYEVSFFIKETDKVKIKNHISSNIPIVMADEKRLKQALSNILHNAVKYTEAGEIVVDVYEKGKFAYITIKDTGIGIEKHRLHQVFHTFYQVPDVPQNRKNGLGVGLSIAQQYIKLMNGDISIESKVGEGTTVIISIPIYEGYFVVKDAMEQSAAAMESMQGSDFAAGTKFPVYVEGKKEETVLIIDQDQNDLLKMTEALAGNGYTVCAYNGVEGVQALISTKRLDLIIIDVYMPKDFIWNVIEEIRELFQITELPIILLSRTDRLDDVEMLYKKGINAIMRKPIMKEEFISHIESLFAMKEAVESSVKQELMYYYAQITPHFLYNTLNSIIGLSYEDVEKSREALEYLSIYFRAKLDFQKQQSIISIEEEMELVEAYLAIEQIRFKQLHVELDIDETIDCKIPSMTLQPLVENAIHHGLVNKEHEAKIVISIQRDGEYVRIVIEDNGVGMSNEQQQQLLEGQSKRLGFLNPFKKITLMQNSKFELNSTLGEGTQIVIMLRDRP</sequence>
<dbReference type="eggNOG" id="COG2205">
    <property type="taxonomic scope" value="Bacteria"/>
</dbReference>